<evidence type="ECO:0000256" key="1">
    <source>
        <dbReference type="ARBA" id="ARBA00002966"/>
    </source>
</evidence>
<reference evidence="13" key="1">
    <citation type="submission" date="2013-07" db="EMBL/GenBank/DDBJ databases">
        <title>The genome of Eucalyptus grandis.</title>
        <authorList>
            <person name="Schmutz J."/>
            <person name="Hayes R."/>
            <person name="Myburg A."/>
            <person name="Tuskan G."/>
            <person name="Grattapaglia D."/>
            <person name="Rokhsar D.S."/>
        </authorList>
    </citation>
    <scope>NUCLEOTIDE SEQUENCE</scope>
    <source>
        <tissue evidence="13">Leaf extractions</tissue>
    </source>
</reference>
<keyword evidence="10" id="KW-0472">Membrane</keyword>
<dbReference type="PANTHER" id="PTHR34369">
    <property type="entry name" value="PHOTOSYSTEM II 10 KDA POLYPEPTIDE, CHLOROPLASTIC"/>
    <property type="match status" value="1"/>
</dbReference>
<proteinExistence type="inferred from homology"/>
<keyword evidence="6" id="KW-0602">Photosynthesis</keyword>
<keyword evidence="8" id="KW-0809">Transit peptide</keyword>
<evidence type="ECO:0000256" key="11">
    <source>
        <dbReference type="ARBA" id="ARBA00023276"/>
    </source>
</evidence>
<feature type="region of interest" description="Disordered" evidence="12">
    <location>
        <begin position="47"/>
        <end position="72"/>
    </location>
</feature>
<comment type="subcellular location">
    <subcellularLocation>
        <location evidence="2">Plastid</location>
        <location evidence="2">Chloroplast thylakoid membrane</location>
    </subcellularLocation>
</comment>
<evidence type="ECO:0000256" key="8">
    <source>
        <dbReference type="ARBA" id="ARBA00022946"/>
    </source>
</evidence>
<keyword evidence="7" id="KW-0934">Plastid</keyword>
<evidence type="ECO:0000256" key="3">
    <source>
        <dbReference type="ARBA" id="ARBA00006659"/>
    </source>
</evidence>
<dbReference type="GO" id="GO:0009654">
    <property type="term" value="C:photosystem II oxygen evolving complex"/>
    <property type="evidence" value="ECO:0007669"/>
    <property type="project" value="InterPro"/>
</dbReference>
<evidence type="ECO:0000256" key="2">
    <source>
        <dbReference type="ARBA" id="ARBA00004334"/>
    </source>
</evidence>
<accession>A0A059BUN7</accession>
<dbReference type="Gramene" id="KCW69837">
    <property type="protein sequence ID" value="KCW69837"/>
    <property type="gene ID" value="EUGRSUZ_F03186"/>
</dbReference>
<comment type="similarity">
    <text evidence="3">Belongs to the psbR family.</text>
</comment>
<dbReference type="AlphaFoldDB" id="A0A059BUN7"/>
<dbReference type="GO" id="GO:0015979">
    <property type="term" value="P:photosynthesis"/>
    <property type="evidence" value="ECO:0007669"/>
    <property type="project" value="UniProtKB-KW"/>
</dbReference>
<protein>
    <recommendedName>
        <fullName evidence="4">Photosystem II 10 kDa polypeptide, chloroplastic</fullName>
    </recommendedName>
</protein>
<dbReference type="Pfam" id="PF04725">
    <property type="entry name" value="PsbR"/>
    <property type="match status" value="1"/>
</dbReference>
<keyword evidence="9" id="KW-0793">Thylakoid</keyword>
<name>A0A059BUN7_EUCGR</name>
<evidence type="ECO:0000313" key="13">
    <source>
        <dbReference type="EMBL" id="KCW69837.1"/>
    </source>
</evidence>
<dbReference type="InterPro" id="IPR006814">
    <property type="entry name" value="PSII_PsbR"/>
</dbReference>
<organism evidence="13">
    <name type="scientific">Eucalyptus grandis</name>
    <name type="common">Flooded gum</name>
    <dbReference type="NCBI Taxonomy" id="71139"/>
    <lineage>
        <taxon>Eukaryota</taxon>
        <taxon>Viridiplantae</taxon>
        <taxon>Streptophyta</taxon>
        <taxon>Embryophyta</taxon>
        <taxon>Tracheophyta</taxon>
        <taxon>Spermatophyta</taxon>
        <taxon>Magnoliopsida</taxon>
        <taxon>eudicotyledons</taxon>
        <taxon>Gunneridae</taxon>
        <taxon>Pentapetalae</taxon>
        <taxon>rosids</taxon>
        <taxon>malvids</taxon>
        <taxon>Myrtales</taxon>
        <taxon>Myrtaceae</taxon>
        <taxon>Myrtoideae</taxon>
        <taxon>Eucalypteae</taxon>
        <taxon>Eucalyptus</taxon>
    </lineage>
</organism>
<evidence type="ECO:0000256" key="12">
    <source>
        <dbReference type="SAM" id="MobiDB-lite"/>
    </source>
</evidence>
<evidence type="ECO:0000256" key="5">
    <source>
        <dbReference type="ARBA" id="ARBA00022528"/>
    </source>
</evidence>
<dbReference type="PANTHER" id="PTHR34369:SF7">
    <property type="entry name" value="PHOTOSYSTEM II 10 KDA POLYPEPTIDE, CHLOROPLASTIC"/>
    <property type="match status" value="1"/>
</dbReference>
<evidence type="ECO:0000256" key="7">
    <source>
        <dbReference type="ARBA" id="ARBA00022640"/>
    </source>
</evidence>
<dbReference type="EMBL" id="KK198758">
    <property type="protein sequence ID" value="KCW69837.1"/>
    <property type="molecule type" value="Genomic_DNA"/>
</dbReference>
<keyword evidence="11" id="KW-0604">Photosystem II</keyword>
<keyword evidence="5" id="KW-0150">Chloroplast</keyword>
<evidence type="ECO:0000256" key="9">
    <source>
        <dbReference type="ARBA" id="ARBA00023078"/>
    </source>
</evidence>
<comment type="function">
    <text evidence="1">Associated with the oxygen-evolving complex of photosystem II.</text>
</comment>
<sequence>MAASMMASVSLKPAPFTAERSGARGLPSLARTSSSFKVEASGVKKIKTDRPYGTGGGMNLRDGLDASGRKPKGKGVYQYTDKYGANVDGYSPIYSPDEWSPSGDVYVGGMDRWFGHMGCDPSWDSCRRSTARVQHQCFVSVDRDI</sequence>
<gene>
    <name evidence="13" type="ORF">EUGRSUZ_F03186</name>
</gene>
<evidence type="ECO:0000256" key="6">
    <source>
        <dbReference type="ARBA" id="ARBA00022531"/>
    </source>
</evidence>
<evidence type="ECO:0000256" key="10">
    <source>
        <dbReference type="ARBA" id="ARBA00023136"/>
    </source>
</evidence>
<evidence type="ECO:0000256" key="4">
    <source>
        <dbReference type="ARBA" id="ARBA00018725"/>
    </source>
</evidence>
<dbReference type="GO" id="GO:0009535">
    <property type="term" value="C:chloroplast thylakoid membrane"/>
    <property type="evidence" value="ECO:0007669"/>
    <property type="project" value="UniProtKB-SubCell"/>
</dbReference>